<reference evidence="1" key="1">
    <citation type="journal article" date="2020" name="Nat. Commun.">
        <title>Large-scale genome sequencing of mycorrhizal fungi provides insights into the early evolution of symbiotic traits.</title>
        <authorList>
            <person name="Miyauchi S."/>
            <person name="Kiss E."/>
            <person name="Kuo A."/>
            <person name="Drula E."/>
            <person name="Kohler A."/>
            <person name="Sanchez-Garcia M."/>
            <person name="Morin E."/>
            <person name="Andreopoulos B."/>
            <person name="Barry K.W."/>
            <person name="Bonito G."/>
            <person name="Buee M."/>
            <person name="Carver A."/>
            <person name="Chen C."/>
            <person name="Cichocki N."/>
            <person name="Clum A."/>
            <person name="Culley D."/>
            <person name="Crous P.W."/>
            <person name="Fauchery L."/>
            <person name="Girlanda M."/>
            <person name="Hayes R.D."/>
            <person name="Keri Z."/>
            <person name="LaButti K."/>
            <person name="Lipzen A."/>
            <person name="Lombard V."/>
            <person name="Magnuson J."/>
            <person name="Maillard F."/>
            <person name="Murat C."/>
            <person name="Nolan M."/>
            <person name="Ohm R.A."/>
            <person name="Pangilinan J."/>
            <person name="Pereira M.F."/>
            <person name="Perotto S."/>
            <person name="Peter M."/>
            <person name="Pfister S."/>
            <person name="Riley R."/>
            <person name="Sitrit Y."/>
            <person name="Stielow J.B."/>
            <person name="Szollosi G."/>
            <person name="Zifcakova L."/>
            <person name="Stursova M."/>
            <person name="Spatafora J.W."/>
            <person name="Tedersoo L."/>
            <person name="Vaario L.M."/>
            <person name="Yamada A."/>
            <person name="Yan M."/>
            <person name="Wang P."/>
            <person name="Xu J."/>
            <person name="Bruns T."/>
            <person name="Baldrian P."/>
            <person name="Vilgalys R."/>
            <person name="Dunand C."/>
            <person name="Henrissat B."/>
            <person name="Grigoriev I.V."/>
            <person name="Hibbett D."/>
            <person name="Nagy L.G."/>
            <person name="Martin F.M."/>
        </authorList>
    </citation>
    <scope>NUCLEOTIDE SEQUENCE</scope>
    <source>
        <strain evidence="1">UP504</strain>
    </source>
</reference>
<accession>A0A9P6B1S2</accession>
<protein>
    <submittedName>
        <fullName evidence="1">Uncharacterized protein</fullName>
    </submittedName>
</protein>
<organism evidence="1 2">
    <name type="scientific">Hydnum rufescens UP504</name>
    <dbReference type="NCBI Taxonomy" id="1448309"/>
    <lineage>
        <taxon>Eukaryota</taxon>
        <taxon>Fungi</taxon>
        <taxon>Dikarya</taxon>
        <taxon>Basidiomycota</taxon>
        <taxon>Agaricomycotina</taxon>
        <taxon>Agaricomycetes</taxon>
        <taxon>Cantharellales</taxon>
        <taxon>Hydnaceae</taxon>
        <taxon>Hydnum</taxon>
    </lineage>
</organism>
<sequence>MTDTDAAAVRMCVASKRIILPRSTRSIDNDHGRDKEYPAINNTADQTQKGAEAPNTFQQYRESETPWNPHFYRSLGTIWGASHRGGIEKRWCIDVLVVVIWKSRAYPQPVDKEASATDLGRTSLHGVCDWSVKIPMRSYGVCRLLPLTAAAPPASRCSGQTERCEDKSS</sequence>
<keyword evidence="2" id="KW-1185">Reference proteome</keyword>
<dbReference type="Proteomes" id="UP000886523">
    <property type="component" value="Unassembled WGS sequence"/>
</dbReference>
<dbReference type="AlphaFoldDB" id="A0A9P6B1S2"/>
<proteinExistence type="predicted"/>
<dbReference type="EMBL" id="MU128944">
    <property type="protein sequence ID" value="KAF9516058.1"/>
    <property type="molecule type" value="Genomic_DNA"/>
</dbReference>
<comment type="caution">
    <text evidence="1">The sequence shown here is derived from an EMBL/GenBank/DDBJ whole genome shotgun (WGS) entry which is preliminary data.</text>
</comment>
<gene>
    <name evidence="1" type="ORF">BS47DRAFT_716733</name>
</gene>
<name>A0A9P6B1S2_9AGAM</name>
<evidence type="ECO:0000313" key="2">
    <source>
        <dbReference type="Proteomes" id="UP000886523"/>
    </source>
</evidence>
<evidence type="ECO:0000313" key="1">
    <source>
        <dbReference type="EMBL" id="KAF9516058.1"/>
    </source>
</evidence>